<evidence type="ECO:0000313" key="1">
    <source>
        <dbReference type="EMBL" id="KAK3723780.1"/>
    </source>
</evidence>
<keyword evidence="2" id="KW-1185">Reference proteome</keyword>
<reference evidence="1" key="1">
    <citation type="submission" date="2023-07" db="EMBL/GenBank/DDBJ databases">
        <title>Black Yeasts Isolated from many extreme environments.</title>
        <authorList>
            <person name="Coleine C."/>
            <person name="Stajich J.E."/>
            <person name="Selbmann L."/>
        </authorList>
    </citation>
    <scope>NUCLEOTIDE SEQUENCE</scope>
    <source>
        <strain evidence="1">CCFEE 5714</strain>
    </source>
</reference>
<organism evidence="1 2">
    <name type="scientific">Vermiconidia calcicola</name>
    <dbReference type="NCBI Taxonomy" id="1690605"/>
    <lineage>
        <taxon>Eukaryota</taxon>
        <taxon>Fungi</taxon>
        <taxon>Dikarya</taxon>
        <taxon>Ascomycota</taxon>
        <taxon>Pezizomycotina</taxon>
        <taxon>Dothideomycetes</taxon>
        <taxon>Dothideomycetidae</taxon>
        <taxon>Mycosphaerellales</taxon>
        <taxon>Extremaceae</taxon>
        <taxon>Vermiconidia</taxon>
    </lineage>
</organism>
<name>A0ACC3NVG3_9PEZI</name>
<comment type="caution">
    <text evidence="1">The sequence shown here is derived from an EMBL/GenBank/DDBJ whole genome shotgun (WGS) entry which is preliminary data.</text>
</comment>
<protein>
    <submittedName>
        <fullName evidence="1">Uncharacterized protein</fullName>
    </submittedName>
</protein>
<proteinExistence type="predicted"/>
<sequence>MAEYNDAKVITAQTAEDLDGVLEYHVEGKYEGTDQDKLDMKVLGRSQETRRMFTWITMLGFGSTLIVTWEALLASMGAIITNGGTAGMFWGFLIVIAGYLMVYSSIAEMASMAATSGGQYHWVSEFAPPSTQKYLSYVTGWLGFTGWQSAITALGYLIASVIQALAILNYPSYVAERWHASLIIICVVMICIVFNTFFAKRLPLVESALALLHFGGLFVVIIVLWTLAPRNNAHDVFLEFRNDGGWSSDGLSMLVGLYPLTFSLLGFDSQVHMSEETSDASWAMPRSIMWATYINASLGFLMVITLIFTMGDLVELSKTATGFPFVQLFYNATESYAGATVLTVITMLPLWGSCIACIATASRQIWAFARDSGVPFSNVVRQIYPRWSIPLNAIIISLFVCIGLSMINIASVTALNAILAIDLAAILSSYTISIGCVALKRIRGEPLPVSKYSLGKWGLPINILALCWLVPIFFFTMFPATTPVDAAGMNWGCLLFGSMFLFSTCYYLLRGRNEYISPRDRLHRELEGGLDMSRSR</sequence>
<dbReference type="Proteomes" id="UP001281147">
    <property type="component" value="Unassembled WGS sequence"/>
</dbReference>
<gene>
    <name evidence="1" type="ORF">LTR37_001661</name>
</gene>
<evidence type="ECO:0000313" key="2">
    <source>
        <dbReference type="Proteomes" id="UP001281147"/>
    </source>
</evidence>
<accession>A0ACC3NVG3</accession>
<dbReference type="EMBL" id="JAUTXU010000008">
    <property type="protein sequence ID" value="KAK3723780.1"/>
    <property type="molecule type" value="Genomic_DNA"/>
</dbReference>